<dbReference type="Pfam" id="PF12349">
    <property type="entry name" value="Sterol-sensing"/>
    <property type="match status" value="1"/>
</dbReference>
<feature type="repeat" description="PPR" evidence="15">
    <location>
        <begin position="2289"/>
        <end position="2319"/>
    </location>
</feature>
<feature type="transmembrane region" description="Helical" evidence="16">
    <location>
        <begin position="1384"/>
        <end position="1406"/>
    </location>
</feature>
<keyword evidence="9" id="KW-0443">Lipid metabolism</keyword>
<feature type="transmembrane region" description="Helical" evidence="16">
    <location>
        <begin position="1346"/>
        <end position="1364"/>
    </location>
</feature>
<evidence type="ECO:0000256" key="5">
    <source>
        <dbReference type="ARBA" id="ARBA00022692"/>
    </source>
</evidence>
<dbReference type="InterPro" id="IPR002885">
    <property type="entry name" value="PPR_rpt"/>
</dbReference>
<evidence type="ECO:0000313" key="18">
    <source>
        <dbReference type="EMBL" id="KAF3434864.1"/>
    </source>
</evidence>
<accession>A0A8K0DV78</accession>
<feature type="transmembrane region" description="Helical" evidence="16">
    <location>
        <begin position="1561"/>
        <end position="1585"/>
    </location>
</feature>
<keyword evidence="14" id="KW-0753">Steroid metabolism</keyword>
<dbReference type="GO" id="GO:0008203">
    <property type="term" value="P:cholesterol metabolic process"/>
    <property type="evidence" value="ECO:0007669"/>
    <property type="project" value="UniProtKB-KW"/>
</dbReference>
<dbReference type="EMBL" id="VOIH02000010">
    <property type="protein sequence ID" value="KAF3434864.1"/>
    <property type="molecule type" value="Genomic_DNA"/>
</dbReference>
<evidence type="ECO:0000256" key="6">
    <source>
        <dbReference type="ARBA" id="ARBA00022729"/>
    </source>
</evidence>
<dbReference type="GO" id="GO:0015918">
    <property type="term" value="P:sterol transport"/>
    <property type="evidence" value="ECO:0007669"/>
    <property type="project" value="UniProtKB-ARBA"/>
</dbReference>
<dbReference type="InterPro" id="IPR000731">
    <property type="entry name" value="SSD"/>
</dbReference>
<dbReference type="Pfam" id="PF20431">
    <property type="entry name" value="E_motif"/>
    <property type="match status" value="1"/>
</dbReference>
<evidence type="ECO:0000256" key="1">
    <source>
        <dbReference type="ARBA" id="ARBA00004127"/>
    </source>
</evidence>
<feature type="transmembrane region" description="Helical" evidence="16">
    <location>
        <begin position="1418"/>
        <end position="1438"/>
    </location>
</feature>
<dbReference type="Pfam" id="PF13041">
    <property type="entry name" value="PPR_2"/>
    <property type="match status" value="7"/>
</dbReference>
<dbReference type="InterPro" id="IPR004765">
    <property type="entry name" value="NPC1-like"/>
</dbReference>
<dbReference type="GO" id="GO:0016020">
    <property type="term" value="C:membrane"/>
    <property type="evidence" value="ECO:0007669"/>
    <property type="project" value="InterPro"/>
</dbReference>
<dbReference type="SUPFAM" id="SSF82866">
    <property type="entry name" value="Multidrug efflux transporter AcrB transmembrane domain"/>
    <property type="match status" value="2"/>
</dbReference>
<dbReference type="PANTHER" id="PTHR45727">
    <property type="entry name" value="NPC INTRACELLULAR CHOLESTEROL TRANSPORTER 1"/>
    <property type="match status" value="1"/>
</dbReference>
<keyword evidence="19" id="KW-1185">Reference proteome</keyword>
<evidence type="ECO:0000256" key="2">
    <source>
        <dbReference type="ARBA" id="ARBA00005585"/>
    </source>
</evidence>
<evidence type="ECO:0000256" key="7">
    <source>
        <dbReference type="ARBA" id="ARBA00022737"/>
    </source>
</evidence>
<feature type="repeat" description="PPR" evidence="15">
    <location>
        <begin position="2561"/>
        <end position="2595"/>
    </location>
</feature>
<reference evidence="18" key="1">
    <citation type="submission" date="2020-03" db="EMBL/GenBank/DDBJ databases">
        <title>A high-quality chromosome-level genome assembly of a woody plant with both climbing and erect habits, Rhamnella rubrinervis.</title>
        <authorList>
            <person name="Lu Z."/>
            <person name="Yang Y."/>
            <person name="Zhu X."/>
            <person name="Sun Y."/>
        </authorList>
    </citation>
    <scope>NUCLEOTIDE SEQUENCE</scope>
    <source>
        <strain evidence="18">BYM</strain>
        <tissue evidence="18">Leaf</tissue>
    </source>
</reference>
<dbReference type="GO" id="GO:0005319">
    <property type="term" value="F:lipid transporter activity"/>
    <property type="evidence" value="ECO:0007669"/>
    <property type="project" value="InterPro"/>
</dbReference>
<keyword evidence="7" id="KW-0677">Repeat</keyword>
<sequence>MRFSTIHLSQQLSNWNLMLKGLSSLGKWQEVLCHFYGMKNTGVQLIDPSVYHCILKACSKLSFSYGKSIHGELIKKGFDSYTSIGNSTMDFYMKYGYPDAVLSVFNCMSRDSVSWNIMVYGKLVQGSLGEGFWWFKKARLARFEPNTSTLVLVIQACRVLGAKHEGLKVHGYVIQGGFLAIPSVQNSLLSMYAEDDMGSARNLFDEISDRDVISWSVMIGGYVHGEEALVAIQLFRNMISEVDIEPDGLTMVSVLKACADSRNITMGTLVHKMVICRGLDYDLFVGNSLIDMYSKCSDADSAFKVFKEMPRRNNVSWNSILSGFVLNERHFEALSLFKSMGNDSIESDAVSLVSILQTCKHFVDPLQCKSVHCVMIRRGNESNEMVLNALIDAYAKCSLIELARKLFDGMKRTDVVSWSTMISGFTHCGMPDEAIAVFLEMSRAKERPNLITIINVLEACSVLAKLKTSKWAHAISIRRLLATEVAVGTAIVDMYSKCGAIEASRRAFDQILKKNVVSWSAMIAAYGMNGLAHEALSLLTEMKLHGVKPNAVTVVCVLSACSHGGLVEEGLSFFNSMVQDHGLEARLEHYSCIVDMLGRAGKLTAAMEFIKRIPQGLKAGANVWGALLSACRSHRNSEVGAEAASRVLELEPSISTGYLLASSVYAAGGLWGDAAYMRRLVKERGLKVVAGYSLVHVGDKACKFVSGDDSHSQAEDIHFMVELLHSSMKVDRSIDLVILFASLLTAEKTDQQVTLISDATFGERHSEEYCAMYNICGERSDGKALNCPYGSPSVKPGELLSAKIQSLCPTLSGNVCCSEAQFETLRSQVQQAIPFLVGCPACLRNFLNLFCELSCSPNQSLFINVTSTSQVKGNATVDGIDYYVTDTFVEGLYNSCKDVKFGTMNTRAMEFVGGGANNFKEWLEFIGAKAAPGLPGSPFLISFKSNVSKSSGMEPMSLSVYSCSDTSLGCSCGDCPLSSSCSDSEPPSPSQKESCLIKIGSLKIRCIEFTVAVLYIVLISAFFGWGLFHRTTERRRHASSMEPLLNLMHGDFDSDNLQKDESHTTKAPELVHPVNRGIQLSVVQGYISNFFRTYGKWVARNPTLVLCSSLAIVLVLCLGVVRFKVETQPEKLWVGQGSKAAEEKRFFDSHLAPFYRIEQLIIATIPDPENGKRPSIVTDDNIQLLFDIQEKVDGIRASYSGSTVSLTDICLKPLGQDCATQSILQYFKMDPDNLDVYGGVEHVEYCFQHYSSVETCLGASKAPLDPLTALGGFSGNNYSEASAFVVTYPVNNAVDEGGNENGRALVWEKDFIKLAKEELLPMVQSSNLTLSFSSESSIEEELKRESTADVITIVVSYLVMFAYVSLTLGDVPQLSSFYLSSKVLLGLSGVVLVVFSVLGSAGFFSAIGVKSTLIIMEVIPFLVLAVGVDNMCILVHAVKRQSLELPIEEKISNALVEVGPSITLASVSEILAFAVGSFIPMPACRVFSMFAALAVLLDFFLQVTAFVALIVFDLWRVEDNRIDCFPCIKVSATSMEPNDGINQRRVGLLERYMKEIHAPILGIWAVKMVVIAVFSAFTLASIALCSRIQPGLEQKVALPRDSYLQGYFNNISEYLRIGPPLYFVVKDYNYSVESRHTNKLCSISQCDSNSLLNEISRASLTPESSYIARPAASWLDDFLVWLSPEAFGCCRKFINGSYCPPDDQPPCCEPDEGACGLGGVCQDCTTCFRHSDLVNDRPSTAQFKEKLPWFLNALPSSDCAKAGHGAYTNSVNLNGYESGVIQASEFRTYHTPLNEQGDYVNSLRAAREFSSRMSDSLKMHVFPYSVFYIFFEQYLDIWRIALINIAVALGAIFVVCLLLTSSLWSTAIILLNLAMIVVDLMGVMAILDIQLNAVSVVNLIMSIGIAVEFCVHITHAYLVTHGDRSYRVKEALGTMGASVFRDVLPAFIKYGCSAMWDYSNTSPGPNPTHPRAVNVTKNSSRIISLSFPGLLFPNVPSFGSHRFFAWACILTGGAEFVGSSYEKCNCRKRRDFISNELIAELARALRKNTHNPKLAWHLFKRIFSSPSYVSSPLHLRLRSLTIIARILIDAKMHSEMDSLHQLLVSDPVEIETAHPCILSLVRILAKSGLSDKAVSHFKSLRTRFPNEPASVSLYNLLLQSSLREKDAESVSWLYKDMIVSGVSPETYTFNLLICALCDLGRVDDAREVFDKMHEKGCPPNEFSVGILVRGYCRAGHVNQGLEFFDAMRNDIFPNRIMYNTLISSFCKEGRTDEAEKLVERMRDDNIFPDVVTFNSRISALCKSGKILEASRIFRDMLIDEELGLPRPNFITYNLMLEGFCKEGMLEEAKSLFESVKKNCDFVKLESYNIWLLGLVRNRKLLEARLVLKEMLDEGLEPNIYSYNIVVDGLCKNGMIADARVVMGLMISSGILPDTVTYTTLLHGYCRKGNVLEANNVLHEMMMNNCLPNTHTCNILLHSLWKEGKTSEAEELLQKMNERGYCLDTVTCNIVINGLCNNGKLDKAIEIVDGMWTHGSAALGNLGNSFIGLVNDGNYGKDCRPDLITYSNVIRGLCMDGRVDEAKKKFMEMMGKNLHPDSVIYNNFIQTFCKQGKISSAFRVLKDMEKKGCNKNLQTYNSLILGLGSKNQIFEIYGLMNEMKERGVSPNVCTYNNVITCLCEGGRIEDATLLLDEMLQKGISPNIVSFSILIKAFCKACKFGDVQELFDIALSICGHKESLYSLMFNELLAGGEVSKAKELFEAALDRHFYVGNFLYKDLIEKLCRDGKLEDASSIIYNMINRGYDFDPASFMPVVDGLGKKGNKHEADQLAERMMEMASEDRVKNKVYRNARATFHGYQSKDGGTDWSTIVHRDDGSEIALKMLKRVQKGWGLESLSHFQTQNNEFLEY</sequence>
<feature type="repeat" description="PPR" evidence="15">
    <location>
        <begin position="2363"/>
        <end position="2397"/>
    </location>
</feature>
<evidence type="ECO:0000256" key="13">
    <source>
        <dbReference type="ARBA" id="ARBA00023180"/>
    </source>
</evidence>
<keyword evidence="8 16" id="KW-1133">Transmembrane helix</keyword>
<dbReference type="NCBIfam" id="TIGR00756">
    <property type="entry name" value="PPR"/>
    <property type="match status" value="17"/>
</dbReference>
<dbReference type="InterPro" id="IPR011990">
    <property type="entry name" value="TPR-like_helical_dom_sf"/>
</dbReference>
<feature type="repeat" description="PPR" evidence="15">
    <location>
        <begin position="2398"/>
        <end position="2432"/>
    </location>
</feature>
<dbReference type="OrthoDB" id="185373at2759"/>
<feature type="transmembrane region" description="Helical" evidence="16">
    <location>
        <begin position="1006"/>
        <end position="1028"/>
    </location>
</feature>
<evidence type="ECO:0000256" key="12">
    <source>
        <dbReference type="ARBA" id="ARBA00023166"/>
    </source>
</evidence>
<dbReference type="Gene3D" id="1.25.40.10">
    <property type="entry name" value="Tetratricopeptide repeat domain"/>
    <property type="match status" value="11"/>
</dbReference>
<dbReference type="NCBIfam" id="TIGR00917">
    <property type="entry name" value="2A060601"/>
    <property type="match status" value="1"/>
</dbReference>
<dbReference type="PROSITE" id="PS50156">
    <property type="entry name" value="SSD"/>
    <property type="match status" value="1"/>
</dbReference>
<feature type="repeat" description="PPR" evidence="15">
    <location>
        <begin position="282"/>
        <end position="316"/>
    </location>
</feature>
<evidence type="ECO:0000256" key="10">
    <source>
        <dbReference type="ARBA" id="ARBA00023136"/>
    </source>
</evidence>
<evidence type="ECO:0000256" key="16">
    <source>
        <dbReference type="SAM" id="Phobius"/>
    </source>
</evidence>
<keyword evidence="6" id="KW-0732">Signal</keyword>
<name>A0A8K0DV78_9ROSA</name>
<protein>
    <recommendedName>
        <fullName evidence="17">SSD domain-containing protein</fullName>
    </recommendedName>
</protein>
<proteinExistence type="inferred from homology"/>
<evidence type="ECO:0000256" key="4">
    <source>
        <dbReference type="ARBA" id="ARBA00022548"/>
    </source>
</evidence>
<evidence type="ECO:0000256" key="14">
    <source>
        <dbReference type="ARBA" id="ARBA00023221"/>
    </source>
</evidence>
<evidence type="ECO:0000256" key="15">
    <source>
        <dbReference type="PROSITE-ProRule" id="PRU00708"/>
    </source>
</evidence>
<feature type="transmembrane region" description="Helical" evidence="16">
    <location>
        <begin position="1486"/>
        <end position="1512"/>
    </location>
</feature>
<feature type="repeat" description="PPR" evidence="15">
    <location>
        <begin position="2220"/>
        <end position="2250"/>
    </location>
</feature>
<keyword evidence="13" id="KW-0325">Glycoprotein</keyword>
<dbReference type="Pfam" id="PF12854">
    <property type="entry name" value="PPR_1"/>
    <property type="match status" value="3"/>
</dbReference>
<dbReference type="Pfam" id="PF01535">
    <property type="entry name" value="PPR"/>
    <property type="match status" value="7"/>
</dbReference>
<keyword evidence="4" id="KW-0153">Cholesterol metabolism</keyword>
<feature type="repeat" description="PPR" evidence="15">
    <location>
        <begin position="2150"/>
        <end position="2184"/>
    </location>
</feature>
<feature type="repeat" description="PPR" evidence="15">
    <location>
        <begin position="2631"/>
        <end position="2665"/>
    </location>
</feature>
<feature type="repeat" description="PPR" evidence="15">
    <location>
        <begin position="2666"/>
        <end position="2700"/>
    </location>
</feature>
<dbReference type="InterPro" id="IPR053956">
    <property type="entry name" value="NPC1_MLD"/>
</dbReference>
<dbReference type="PANTHER" id="PTHR45727:SF8">
    <property type="entry name" value="PATCHED FAMILY PROTEIN"/>
    <property type="match status" value="1"/>
</dbReference>
<comment type="subcellular location">
    <subcellularLocation>
        <location evidence="1">Endomembrane system</location>
        <topology evidence="1">Multi-pass membrane protein</topology>
    </subcellularLocation>
</comment>
<keyword evidence="12" id="KW-1207">Sterol metabolism</keyword>
<keyword evidence="3" id="KW-0813">Transport</keyword>
<organism evidence="18 19">
    <name type="scientific">Rhamnella rubrinervis</name>
    <dbReference type="NCBI Taxonomy" id="2594499"/>
    <lineage>
        <taxon>Eukaryota</taxon>
        <taxon>Viridiplantae</taxon>
        <taxon>Streptophyta</taxon>
        <taxon>Embryophyta</taxon>
        <taxon>Tracheophyta</taxon>
        <taxon>Spermatophyta</taxon>
        <taxon>Magnoliopsida</taxon>
        <taxon>eudicotyledons</taxon>
        <taxon>Gunneridae</taxon>
        <taxon>Pentapetalae</taxon>
        <taxon>rosids</taxon>
        <taxon>fabids</taxon>
        <taxon>Rosales</taxon>
        <taxon>Rhamnaceae</taxon>
        <taxon>rhamnoid group</taxon>
        <taxon>Rhamneae</taxon>
        <taxon>Rhamnella</taxon>
    </lineage>
</organism>
<evidence type="ECO:0000256" key="8">
    <source>
        <dbReference type="ARBA" id="ARBA00022989"/>
    </source>
</evidence>
<dbReference type="Proteomes" id="UP000796880">
    <property type="component" value="Unassembled WGS sequence"/>
</dbReference>
<dbReference type="InterPro" id="IPR053958">
    <property type="entry name" value="HMGCR/SNAP/NPC1-like_SSD"/>
</dbReference>
<dbReference type="PROSITE" id="PS51375">
    <property type="entry name" value="PPR"/>
    <property type="match status" value="19"/>
</dbReference>
<feature type="repeat" description="PPR" evidence="15">
    <location>
        <begin position="2328"/>
        <end position="2358"/>
    </location>
</feature>
<comment type="caution">
    <text evidence="18">The sequence shown here is derived from an EMBL/GenBank/DDBJ whole genome shotgun (WGS) entry which is preliminary data.</text>
</comment>
<feature type="repeat" description="PPR" evidence="15">
    <location>
        <begin position="2503"/>
        <end position="2537"/>
    </location>
</feature>
<dbReference type="Gene3D" id="1.20.1640.10">
    <property type="entry name" value="Multidrug efflux transporter AcrB transmembrane domain"/>
    <property type="match status" value="2"/>
</dbReference>
<dbReference type="SUPFAM" id="SSF48452">
    <property type="entry name" value="TPR-like"/>
    <property type="match status" value="1"/>
</dbReference>
<dbReference type="FunFam" id="1.25.40.10:FF:001079">
    <property type="entry name" value="Pentatricopeptide repeat-containing protein At2g17210"/>
    <property type="match status" value="1"/>
</dbReference>
<feature type="repeat" description="PPR" evidence="15">
    <location>
        <begin position="2185"/>
        <end position="2219"/>
    </location>
</feature>
<feature type="repeat" description="PPR" evidence="15">
    <location>
        <begin position="2468"/>
        <end position="2502"/>
    </location>
</feature>
<dbReference type="FunFam" id="1.25.40.10:FF:000073">
    <property type="entry name" value="Pentatricopeptide repeat-containing protein chloroplastic"/>
    <property type="match status" value="1"/>
</dbReference>
<evidence type="ECO:0000259" key="17">
    <source>
        <dbReference type="PROSITE" id="PS50156"/>
    </source>
</evidence>
<feature type="transmembrane region" description="Helical" evidence="16">
    <location>
        <begin position="1841"/>
        <end position="1860"/>
    </location>
</feature>
<evidence type="ECO:0000256" key="11">
    <source>
        <dbReference type="ARBA" id="ARBA00023157"/>
    </source>
</evidence>
<dbReference type="GO" id="GO:0032934">
    <property type="term" value="F:sterol binding"/>
    <property type="evidence" value="ECO:0007669"/>
    <property type="project" value="TreeGrafter"/>
</dbReference>
<feature type="repeat" description="PPR" evidence="15">
    <location>
        <begin position="2254"/>
        <end position="2288"/>
    </location>
</feature>
<feature type="transmembrane region" description="Helical" evidence="16">
    <location>
        <begin position="1899"/>
        <end position="1919"/>
    </location>
</feature>
<dbReference type="GO" id="GO:0012505">
    <property type="term" value="C:endomembrane system"/>
    <property type="evidence" value="ECO:0007669"/>
    <property type="project" value="UniProtKB-SubCell"/>
</dbReference>
<feature type="repeat" description="PPR" evidence="15">
    <location>
        <begin position="383"/>
        <end position="413"/>
    </location>
</feature>
<comment type="similarity">
    <text evidence="2">Belongs to the patched family.</text>
</comment>
<evidence type="ECO:0000256" key="3">
    <source>
        <dbReference type="ARBA" id="ARBA00022448"/>
    </source>
</evidence>
<dbReference type="Pfam" id="PF16414">
    <property type="entry name" value="NPC1_N"/>
    <property type="match status" value="1"/>
</dbReference>
<evidence type="ECO:0000256" key="9">
    <source>
        <dbReference type="ARBA" id="ARBA00023098"/>
    </source>
</evidence>
<dbReference type="FunFam" id="1.25.40.10:FF:000227">
    <property type="entry name" value="Pentatricopeptide repeat-containing protein At3g13880"/>
    <property type="match status" value="1"/>
</dbReference>
<feature type="repeat" description="PPR" evidence="15">
    <location>
        <begin position="515"/>
        <end position="549"/>
    </location>
</feature>
<evidence type="ECO:0000313" key="19">
    <source>
        <dbReference type="Proteomes" id="UP000796880"/>
    </source>
</evidence>
<keyword evidence="10 16" id="KW-0472">Membrane</keyword>
<feature type="repeat" description="PPR" evidence="15">
    <location>
        <begin position="2433"/>
        <end position="2467"/>
    </location>
</feature>
<dbReference type="Pfam" id="PF22314">
    <property type="entry name" value="NPC1_MLD"/>
    <property type="match status" value="1"/>
</dbReference>
<feature type="transmembrane region" description="Helical" evidence="16">
    <location>
        <begin position="1867"/>
        <end position="1887"/>
    </location>
</feature>
<keyword evidence="5 16" id="KW-0812">Transmembrane</keyword>
<feature type="repeat" description="PPR" evidence="15">
    <location>
        <begin position="2596"/>
        <end position="2630"/>
    </location>
</feature>
<feature type="domain" description="SSD" evidence="17">
    <location>
        <begin position="1349"/>
        <end position="1512"/>
    </location>
</feature>
<gene>
    <name evidence="18" type="ORF">FNV43_RR21951</name>
</gene>
<dbReference type="FunFam" id="1.20.1640.10:FF:000008">
    <property type="entry name" value="NPC intracellular cholesterol transporter 1"/>
    <property type="match status" value="1"/>
</dbReference>
<keyword evidence="11" id="KW-1015">Disulfide bond</keyword>
<feature type="repeat" description="PPR" evidence="15">
    <location>
        <begin position="414"/>
        <end position="448"/>
    </location>
</feature>
<dbReference type="InterPro" id="IPR032190">
    <property type="entry name" value="NPC1_N"/>
</dbReference>
<dbReference type="InterPro" id="IPR046848">
    <property type="entry name" value="E_motif"/>
</dbReference>